<sequence>MAVLDVASSAQGASTPGGKSHGTPPTSLATRSATMFSKSSSVGGAKRNKDKRRSSRGKAERDSNPQSTASTALTPTTTTTTTTTQWYMASPLPADTDRITWAVGTPVFELRQENGPTKNGTCLSLARGQLTPKRPLRSEVERERRLSRPSSGQFPPTRLSTTGANTTTARFNGSSSNRDSIEAQYFQADEAATLTLNPKASEPPPVHTPHFVTLVLYYLVTSCELTTHLLDSGLARIQPTLQSQDCPVVYPEQVDVDPVLERPKI</sequence>
<name>A0A7R9FPJ7_9NEOP</name>
<reference evidence="2" key="1">
    <citation type="submission" date="2020-11" db="EMBL/GenBank/DDBJ databases">
        <authorList>
            <person name="Tran Van P."/>
        </authorList>
    </citation>
    <scope>NUCLEOTIDE SEQUENCE</scope>
</reference>
<accession>A0A7R9FPJ7</accession>
<dbReference type="EMBL" id="OE001238">
    <property type="protein sequence ID" value="CAD7456335.1"/>
    <property type="molecule type" value="Genomic_DNA"/>
</dbReference>
<feature type="region of interest" description="Disordered" evidence="1">
    <location>
        <begin position="129"/>
        <end position="176"/>
    </location>
</feature>
<evidence type="ECO:0000256" key="1">
    <source>
        <dbReference type="SAM" id="MobiDB-lite"/>
    </source>
</evidence>
<organism evidence="2">
    <name type="scientific">Timema tahoe</name>
    <dbReference type="NCBI Taxonomy" id="61484"/>
    <lineage>
        <taxon>Eukaryota</taxon>
        <taxon>Metazoa</taxon>
        <taxon>Ecdysozoa</taxon>
        <taxon>Arthropoda</taxon>
        <taxon>Hexapoda</taxon>
        <taxon>Insecta</taxon>
        <taxon>Pterygota</taxon>
        <taxon>Neoptera</taxon>
        <taxon>Polyneoptera</taxon>
        <taxon>Phasmatodea</taxon>
        <taxon>Timematodea</taxon>
        <taxon>Timematoidea</taxon>
        <taxon>Timematidae</taxon>
        <taxon>Timema</taxon>
    </lineage>
</organism>
<evidence type="ECO:0000313" key="2">
    <source>
        <dbReference type="EMBL" id="CAD7456335.1"/>
    </source>
</evidence>
<feature type="region of interest" description="Disordered" evidence="1">
    <location>
        <begin position="1"/>
        <end position="84"/>
    </location>
</feature>
<feature type="compositionally biased region" description="Polar residues" evidence="1">
    <location>
        <begin position="23"/>
        <end position="42"/>
    </location>
</feature>
<protein>
    <submittedName>
        <fullName evidence="2">Uncharacterized protein</fullName>
    </submittedName>
</protein>
<feature type="compositionally biased region" description="Polar residues" evidence="1">
    <location>
        <begin position="152"/>
        <end position="176"/>
    </location>
</feature>
<feature type="compositionally biased region" description="Low complexity" evidence="1">
    <location>
        <begin position="65"/>
        <end position="84"/>
    </location>
</feature>
<dbReference type="AlphaFoldDB" id="A0A7R9FPJ7"/>
<gene>
    <name evidence="2" type="ORF">TTEB3V08_LOCUS4367</name>
</gene>
<feature type="compositionally biased region" description="Basic residues" evidence="1">
    <location>
        <begin position="46"/>
        <end position="56"/>
    </location>
</feature>
<proteinExistence type="predicted"/>
<feature type="compositionally biased region" description="Basic and acidic residues" evidence="1">
    <location>
        <begin position="136"/>
        <end position="146"/>
    </location>
</feature>